<feature type="domain" description="Helicase ATP-binding" evidence="4">
    <location>
        <begin position="608"/>
        <end position="771"/>
    </location>
</feature>
<evidence type="ECO:0000256" key="1">
    <source>
        <dbReference type="ARBA" id="ARBA00022801"/>
    </source>
</evidence>
<dbReference type="Gene3D" id="3.40.50.10810">
    <property type="entry name" value="Tandem AAA-ATPase domain"/>
    <property type="match status" value="1"/>
</dbReference>
<keyword evidence="2" id="KW-0479">Metal-binding</keyword>
<dbReference type="PROSITE" id="PS51192">
    <property type="entry name" value="HELICASE_ATP_BIND_1"/>
    <property type="match status" value="1"/>
</dbReference>
<gene>
    <name evidence="6" type="ORF">ACFOZY_00860</name>
</gene>
<dbReference type="SMART" id="SM00490">
    <property type="entry name" value="HELICc"/>
    <property type="match status" value="1"/>
</dbReference>
<dbReference type="RefSeq" id="WP_378151242.1">
    <property type="nucleotide sequence ID" value="NZ_JBHSEC010000001.1"/>
</dbReference>
<dbReference type="Pfam" id="PF08455">
    <property type="entry name" value="SNF2_assoc"/>
    <property type="match status" value="1"/>
</dbReference>
<comment type="caution">
    <text evidence="6">The sequence shown here is derived from an EMBL/GenBank/DDBJ whole genome shotgun (WGS) entry which is preliminary data.</text>
</comment>
<dbReference type="EMBL" id="JBHSEC010000001">
    <property type="protein sequence ID" value="MFC4408976.1"/>
    <property type="molecule type" value="Genomic_DNA"/>
</dbReference>
<dbReference type="Proteomes" id="UP001595817">
    <property type="component" value="Unassembled WGS sequence"/>
</dbReference>
<keyword evidence="2" id="KW-0863">Zinc-finger</keyword>
<dbReference type="InterPro" id="IPR001650">
    <property type="entry name" value="Helicase_C-like"/>
</dbReference>
<keyword evidence="2" id="KW-0862">Zinc</keyword>
<organism evidence="6 7">
    <name type="scientific">Chungangia koreensis</name>
    <dbReference type="NCBI Taxonomy" id="752657"/>
    <lineage>
        <taxon>Bacteria</taxon>
        <taxon>Bacillati</taxon>
        <taxon>Bacillota</taxon>
        <taxon>Bacilli</taxon>
        <taxon>Lactobacillales</taxon>
        <taxon>Chungangia</taxon>
    </lineage>
</organism>
<accession>A0ABV8WZ93</accession>
<evidence type="ECO:0000313" key="6">
    <source>
        <dbReference type="EMBL" id="MFC4408976.1"/>
    </source>
</evidence>
<dbReference type="InterPro" id="IPR013663">
    <property type="entry name" value="Helicase_SWF/SNF/SWI_bac"/>
</dbReference>
<protein>
    <submittedName>
        <fullName evidence="6">SNF2 helicase associated domain-containing protein</fullName>
    </submittedName>
</protein>
<dbReference type="InterPro" id="IPR014001">
    <property type="entry name" value="Helicase_ATP-bd"/>
</dbReference>
<evidence type="ECO:0000313" key="7">
    <source>
        <dbReference type="Proteomes" id="UP001595817"/>
    </source>
</evidence>
<evidence type="ECO:0000259" key="5">
    <source>
        <dbReference type="PROSITE" id="PS51194"/>
    </source>
</evidence>
<dbReference type="InterPro" id="IPR038718">
    <property type="entry name" value="SNF2-like_sf"/>
</dbReference>
<sequence>MDIQLTEKKIKDLCGTVAYKKGDSFYRAGKVTLLNEEPETVTATVKGAEEFQVTITNGGTAQFQATCSCPTLKNVRKHCQHIAAVLLALHERQKEAPDDLTSGFMQLFDRKPKRQSGEQRHFEQREQLRARFIVSPVEMSPEDYLIGIRIEVNQQKVQEIRDFLLNVYLNRESIISPDLTVEPSRHYFAAEEDAVLHQLIRVIQDERTYTGTLPTSAKLEVDRMLIPPTSWEILLSLLTKTNPSIEQDGILSKLRISDMPPPVTFKLEEDGEDCKLRITGLNDLIPLPSYNAVFAQGVFHQLKEEDVSRLVDMRRMLNGEDKLPIPEENVEDFIKNILPGLKRIGEASVSTAITTRLRTMPLKAKLYLDRLKNRLLAGVEFHYGQVIIQPLDPNEPAGETIIRDDQKEAQIIQLMKESGFAETEGGYYLQNEELEYEFLFHTLPKLQQLVQVYATTAIRARIVPNTVLPTIRVNTVRTNYLEFTFEMKGIPDAEIKAILAALREKLKYYRLRDGALLSLETKEMDEIRRFMVSVPAQPEDFETMLNMPAVDGLRLLDLIEESDVFQAEQSFKEFTDRLLQPERLDVQLPESMKYLLRDYQKTGYKWLKTLAAYRFGGVLADDMGLGKTIQSIAFIVSELPSIRERKEPVLIVCPSSVTYNWQRELTKFAPDIQSLIIDGSKAERQLLEQDLSGLDVLIMSYPIIRRDIKWAEKQQFHTIFFDEAQAFKNPITQTARAVKRLQADHRFALTGTPIENAPEELWSIYYVVFPQLFGGLREFSNLRKKAITKRVRPFLLRRMKEDVLSELPGKIETVDATDLLPEQKKLYAAYLAKLRHDTLKHLDKDTIRKNRIRILAGLTRLRQICCHPELFIEGYKGGSAKFDQLMQILEDAKRSNRRVLIFSQFTKMLHLIGRELNGRGESFFYLDGQTPSEERVDLCQRFNDGERDLFLISLKAGGTGLNLTGADTVILYDLWWNPAVEVQAADRAYRMGQKNQVNVIKLVSKGTIEEKMVSLQDHKNRMIEDLIGQGDSSKLTEDDIRELLMN</sequence>
<evidence type="ECO:0000259" key="3">
    <source>
        <dbReference type="PROSITE" id="PS50966"/>
    </source>
</evidence>
<dbReference type="PROSITE" id="PS51194">
    <property type="entry name" value="HELICASE_CTER"/>
    <property type="match status" value="1"/>
</dbReference>
<dbReference type="InterPro" id="IPR000330">
    <property type="entry name" value="SNF2_N"/>
</dbReference>
<dbReference type="Pfam" id="PF00271">
    <property type="entry name" value="Helicase_C"/>
    <property type="match status" value="1"/>
</dbReference>
<dbReference type="Gene3D" id="3.40.50.300">
    <property type="entry name" value="P-loop containing nucleotide triphosphate hydrolases"/>
    <property type="match status" value="1"/>
</dbReference>
<dbReference type="Pfam" id="PF04434">
    <property type="entry name" value="SWIM"/>
    <property type="match status" value="1"/>
</dbReference>
<reference evidence="7" key="1">
    <citation type="journal article" date="2019" name="Int. J. Syst. Evol. Microbiol.">
        <title>The Global Catalogue of Microorganisms (GCM) 10K type strain sequencing project: providing services to taxonomists for standard genome sequencing and annotation.</title>
        <authorList>
            <consortium name="The Broad Institute Genomics Platform"/>
            <consortium name="The Broad Institute Genome Sequencing Center for Infectious Disease"/>
            <person name="Wu L."/>
            <person name="Ma J."/>
        </authorList>
    </citation>
    <scope>NUCLEOTIDE SEQUENCE [LARGE SCALE GENOMIC DNA]</scope>
    <source>
        <strain evidence="7">CCUG 59778</strain>
    </source>
</reference>
<dbReference type="SMART" id="SM00487">
    <property type="entry name" value="DEXDc"/>
    <property type="match status" value="1"/>
</dbReference>
<name>A0ABV8WZ93_9LACT</name>
<dbReference type="CDD" id="cd18793">
    <property type="entry name" value="SF2_C_SNF"/>
    <property type="match status" value="1"/>
</dbReference>
<proteinExistence type="predicted"/>
<keyword evidence="7" id="KW-1185">Reference proteome</keyword>
<feature type="domain" description="SWIM-type" evidence="3">
    <location>
        <begin position="51"/>
        <end position="90"/>
    </location>
</feature>
<dbReference type="Pfam" id="PF00176">
    <property type="entry name" value="SNF2-rel_dom"/>
    <property type="match status" value="1"/>
</dbReference>
<dbReference type="SUPFAM" id="SSF52540">
    <property type="entry name" value="P-loop containing nucleoside triphosphate hydrolases"/>
    <property type="match status" value="2"/>
</dbReference>
<keyword evidence="1" id="KW-0378">Hydrolase</keyword>
<dbReference type="InterPro" id="IPR049730">
    <property type="entry name" value="SNF2/RAD54-like_C"/>
</dbReference>
<dbReference type="InterPro" id="IPR027417">
    <property type="entry name" value="P-loop_NTPase"/>
</dbReference>
<evidence type="ECO:0000259" key="4">
    <source>
        <dbReference type="PROSITE" id="PS51192"/>
    </source>
</evidence>
<dbReference type="PANTHER" id="PTHR10799">
    <property type="entry name" value="SNF2/RAD54 HELICASE FAMILY"/>
    <property type="match status" value="1"/>
</dbReference>
<dbReference type="InterPro" id="IPR007527">
    <property type="entry name" value="Znf_SWIM"/>
</dbReference>
<evidence type="ECO:0000256" key="2">
    <source>
        <dbReference type="PROSITE-ProRule" id="PRU00325"/>
    </source>
</evidence>
<feature type="domain" description="Helicase C-terminal" evidence="5">
    <location>
        <begin position="884"/>
        <end position="1046"/>
    </location>
</feature>
<dbReference type="PROSITE" id="PS50966">
    <property type="entry name" value="ZF_SWIM"/>
    <property type="match status" value="1"/>
</dbReference>